<evidence type="ECO:0000256" key="4">
    <source>
        <dbReference type="ARBA" id="ARBA00022692"/>
    </source>
</evidence>
<evidence type="ECO:0000256" key="7">
    <source>
        <dbReference type="ARBA" id="ARBA00023237"/>
    </source>
</evidence>
<keyword evidence="5 9" id="KW-0798">TonB box</keyword>
<dbReference type="Pfam" id="PF00593">
    <property type="entry name" value="TonB_dep_Rec_b-barrel"/>
    <property type="match status" value="1"/>
</dbReference>
<dbReference type="InterPro" id="IPR012910">
    <property type="entry name" value="Plug_dom"/>
</dbReference>
<gene>
    <name evidence="13" type="ORF">XsacCFBP4641_06630</name>
</gene>
<feature type="domain" description="TonB-dependent receptor-like beta-barrel" evidence="11">
    <location>
        <begin position="328"/>
        <end position="845"/>
    </location>
</feature>
<evidence type="ECO:0000256" key="2">
    <source>
        <dbReference type="ARBA" id="ARBA00022448"/>
    </source>
</evidence>
<dbReference type="PROSITE" id="PS52016">
    <property type="entry name" value="TONB_DEPENDENT_REC_3"/>
    <property type="match status" value="1"/>
</dbReference>
<dbReference type="Gene3D" id="2.40.170.20">
    <property type="entry name" value="TonB-dependent receptor, beta-barrel domain"/>
    <property type="match status" value="1"/>
</dbReference>
<dbReference type="PANTHER" id="PTHR47234:SF3">
    <property type="entry name" value="SECRETIN_TONB SHORT N-TERMINAL DOMAIN-CONTAINING PROTEIN"/>
    <property type="match status" value="1"/>
</dbReference>
<dbReference type="InterPro" id="IPR039426">
    <property type="entry name" value="TonB-dep_rcpt-like"/>
</dbReference>
<feature type="chain" id="PRO_5015141834" evidence="10">
    <location>
        <begin position="41"/>
        <end position="894"/>
    </location>
</feature>
<evidence type="ECO:0000313" key="13">
    <source>
        <dbReference type="EMBL" id="PPU83426.1"/>
    </source>
</evidence>
<evidence type="ECO:0000259" key="11">
    <source>
        <dbReference type="Pfam" id="PF00593"/>
    </source>
</evidence>
<comment type="similarity">
    <text evidence="8 9">Belongs to the TonB-dependent receptor family.</text>
</comment>
<dbReference type="GO" id="GO:0009279">
    <property type="term" value="C:cell outer membrane"/>
    <property type="evidence" value="ECO:0007669"/>
    <property type="project" value="UniProtKB-SubCell"/>
</dbReference>
<evidence type="ECO:0000256" key="10">
    <source>
        <dbReference type="SAM" id="SignalP"/>
    </source>
</evidence>
<keyword evidence="7 8" id="KW-0998">Cell outer membrane</keyword>
<dbReference type="Pfam" id="PF07715">
    <property type="entry name" value="Plug"/>
    <property type="match status" value="1"/>
</dbReference>
<dbReference type="InterPro" id="IPR036942">
    <property type="entry name" value="Beta-barrel_TonB_sf"/>
</dbReference>
<reference evidence="13 14" key="1">
    <citation type="submission" date="2016-08" db="EMBL/GenBank/DDBJ databases">
        <authorList>
            <person name="Seilhamer J.J."/>
        </authorList>
    </citation>
    <scope>NUCLEOTIDE SEQUENCE [LARGE SCALE GENOMIC DNA]</scope>
    <source>
        <strain evidence="13 14">CFBP4641</strain>
    </source>
</reference>
<comment type="caution">
    <text evidence="13">The sequence shown here is derived from an EMBL/GenBank/DDBJ whole genome shotgun (WGS) entry which is preliminary data.</text>
</comment>
<keyword evidence="13" id="KW-0675">Receptor</keyword>
<proteinExistence type="inferred from homology"/>
<name>A0A2P5Z5S7_9XANT</name>
<accession>A0A2P5Z5S7</accession>
<feature type="domain" description="TonB-dependent receptor plug" evidence="12">
    <location>
        <begin position="68"/>
        <end position="183"/>
    </location>
</feature>
<evidence type="ECO:0000256" key="8">
    <source>
        <dbReference type="PROSITE-ProRule" id="PRU01360"/>
    </source>
</evidence>
<keyword evidence="10" id="KW-0732">Signal</keyword>
<dbReference type="Proteomes" id="UP000247346">
    <property type="component" value="Unassembled WGS sequence"/>
</dbReference>
<evidence type="ECO:0000256" key="9">
    <source>
        <dbReference type="RuleBase" id="RU003357"/>
    </source>
</evidence>
<dbReference type="AlphaFoldDB" id="A0A2P5Z5S7"/>
<dbReference type="InterPro" id="IPR000531">
    <property type="entry name" value="Beta-barrel_TonB"/>
</dbReference>
<keyword evidence="4 8" id="KW-0812">Transmembrane</keyword>
<keyword evidence="2 8" id="KW-0813">Transport</keyword>
<evidence type="ECO:0000259" key="12">
    <source>
        <dbReference type="Pfam" id="PF07715"/>
    </source>
</evidence>
<evidence type="ECO:0000256" key="3">
    <source>
        <dbReference type="ARBA" id="ARBA00022452"/>
    </source>
</evidence>
<dbReference type="EMBL" id="MDEK01000005">
    <property type="protein sequence ID" value="PPU83426.1"/>
    <property type="molecule type" value="Genomic_DNA"/>
</dbReference>
<sequence length="894" mass="96181">MKTQRLAESVRRGLERAGHRHGPATLALLLAAAQALPALAEDADGEAKTLDAITVISTGTRKANMAVTDSPAPIQLVSAEMLKQSAAPDLINAIANQVPSYNANQTGNDMASQTLTASLRNLSPNHTLVLVNGKRRHITSNVNTTTGAASADLSFIPAAAIDHVEVLTDGAAALYGSDAIAGVINIILKKNHDGGEVDAGYAGYKDGGGGTDSWGANIGFGSDAAYFSLSAEVENRKTVYRLGSYSYADCVANYADCAAVNPSMADFLADDVRGMTLNPRFPNVNAWLNPPEVHRKALFFNSGVVLGDALEFYAFGSFGKKTAQSEENYRRPSQDGGYVDPTTGAVSHKYPLGFNPSEASDEVDYELTAGLKGVLADWSWDVSSSYGKNTMDVYTLNSMNFSLWQEDGYSPEDFYDGSFWASQWTTNLNATHDFDVGLSQPLTFNAGIEYRRDRYGIDAGDPASYYGAGASSFPGYNPLFNTGAYSRHSYAAYADAVFNPTEKWLLDVAGRYENYSDFGSKVVGKLTTRFDLSDTFAVRATASTGFRAPTLQEGYYSAVQVGPTSATPTLQPNSAAAAALGFGSLKPETSTNYSLGFVFRPMSNLDSTLDFYRITISDRIGVGTFEYSRAGEPGDTNGDGVPDATYNAALGQALVDFGYLGGIDPSAPGGSLDATARQNISVAIFNNALKTRSSGVDWVTNYISAFDWGSIDWILAANYNKTEVLDAKPAPQVLGGATMYSAATLINLENNAPKYRVNLGATLNIGKFSLRVTEAIYGSQYQLVTPYDDWNGEIFPASVLSKLDVVDVNGAPYYKQEIGTLALTNVELTYRPTERLTVSVGGDNVFNTYPDKIPAAAYDYLEKNYLSYYNSPYLTGSPIGYFGARYYAKLTYRF</sequence>
<keyword evidence="6 8" id="KW-0472">Membrane</keyword>
<organism evidence="13 14">
    <name type="scientific">Xanthomonas sacchari</name>
    <dbReference type="NCBI Taxonomy" id="56458"/>
    <lineage>
        <taxon>Bacteria</taxon>
        <taxon>Pseudomonadati</taxon>
        <taxon>Pseudomonadota</taxon>
        <taxon>Gammaproteobacteria</taxon>
        <taxon>Lysobacterales</taxon>
        <taxon>Lysobacteraceae</taxon>
        <taxon>Xanthomonas</taxon>
    </lineage>
</organism>
<feature type="signal peptide" evidence="10">
    <location>
        <begin position="1"/>
        <end position="40"/>
    </location>
</feature>
<dbReference type="Gene3D" id="2.170.130.10">
    <property type="entry name" value="TonB-dependent receptor, plug domain"/>
    <property type="match status" value="1"/>
</dbReference>
<dbReference type="CDD" id="cd01347">
    <property type="entry name" value="ligand_gated_channel"/>
    <property type="match status" value="1"/>
</dbReference>
<evidence type="ECO:0000256" key="1">
    <source>
        <dbReference type="ARBA" id="ARBA00004571"/>
    </source>
</evidence>
<evidence type="ECO:0000256" key="6">
    <source>
        <dbReference type="ARBA" id="ARBA00023136"/>
    </source>
</evidence>
<comment type="subcellular location">
    <subcellularLocation>
        <location evidence="1 8">Cell outer membrane</location>
        <topology evidence="1 8">Multi-pass membrane protein</topology>
    </subcellularLocation>
</comment>
<dbReference type="PANTHER" id="PTHR47234">
    <property type="match status" value="1"/>
</dbReference>
<evidence type="ECO:0000313" key="14">
    <source>
        <dbReference type="Proteomes" id="UP000247346"/>
    </source>
</evidence>
<evidence type="ECO:0000256" key="5">
    <source>
        <dbReference type="ARBA" id="ARBA00023077"/>
    </source>
</evidence>
<dbReference type="InterPro" id="IPR037066">
    <property type="entry name" value="Plug_dom_sf"/>
</dbReference>
<keyword evidence="3 8" id="KW-1134">Transmembrane beta strand</keyword>
<protein>
    <submittedName>
        <fullName evidence="13">TonB-dependent receptor</fullName>
    </submittedName>
</protein>
<dbReference type="SUPFAM" id="SSF56935">
    <property type="entry name" value="Porins"/>
    <property type="match status" value="1"/>
</dbReference>